<dbReference type="RefSeq" id="YP_009623080.1">
    <property type="nucleotide sequence ID" value="NC_042109.1"/>
</dbReference>
<evidence type="ECO:0000313" key="2">
    <source>
        <dbReference type="Proteomes" id="UP000241926"/>
    </source>
</evidence>
<sequence>MFGEHRIPRVAYPHRKPSETIPVNMEDLAAEVGHTNEAIYRLTEKLNAEQERLIRLLPEPLPGFYWDFEFQQTEDLPGYRVLFRVVAVLKER</sequence>
<accession>A0A2L0HNU2</accession>
<dbReference type="GeneID" id="40099861"/>
<dbReference type="KEGG" id="vg:40099861"/>
<proteinExistence type="predicted"/>
<organism evidence="1 2">
    <name type="scientific">Microbacterium phage Eleri</name>
    <dbReference type="NCBI Taxonomy" id="2079581"/>
    <lineage>
        <taxon>Viruses</taxon>
        <taxon>Duplodnaviria</taxon>
        <taxon>Heunggongvirae</taxon>
        <taxon>Uroviricota</taxon>
        <taxon>Caudoviricetes</taxon>
        <taxon>Elerivirus</taxon>
        <taxon>Elerivirus eleri</taxon>
    </lineage>
</organism>
<keyword evidence="2" id="KW-1185">Reference proteome</keyword>
<dbReference type="EMBL" id="MG839027">
    <property type="protein sequence ID" value="AUX83380.1"/>
    <property type="molecule type" value="Genomic_DNA"/>
</dbReference>
<reference evidence="1 2" key="1">
    <citation type="submission" date="2018-01" db="EMBL/GenBank/DDBJ databases">
        <authorList>
            <person name="Jones A.E."/>
            <person name="Sivanathan V."/>
            <person name="Betsko A.J."/>
            <person name="Aull H.G."/>
            <person name="Zack K.M."/>
            <person name="Kukan E.N."/>
            <person name="Garlena R.A."/>
            <person name="Russell D.A."/>
            <person name="Pope W.H."/>
            <person name="Jacobs-Sera D."/>
            <person name="Hatfull G.F."/>
        </authorList>
    </citation>
    <scope>NUCLEOTIDE SEQUENCE [LARGE SCALE GENOMIC DNA]</scope>
</reference>
<protein>
    <submittedName>
        <fullName evidence="1">Uncharacterized protein</fullName>
    </submittedName>
</protein>
<name>A0A2L0HNU2_9CAUD</name>
<gene>
    <name evidence="1" type="primary">42</name>
    <name evidence="1" type="ORF">SEA_ELERI_42</name>
</gene>
<evidence type="ECO:0000313" key="1">
    <source>
        <dbReference type="EMBL" id="AUX83380.1"/>
    </source>
</evidence>
<dbReference type="Proteomes" id="UP000241926">
    <property type="component" value="Segment"/>
</dbReference>